<feature type="compositionally biased region" description="Basic and acidic residues" evidence="1">
    <location>
        <begin position="376"/>
        <end position="403"/>
    </location>
</feature>
<feature type="transmembrane region" description="Helical" evidence="2">
    <location>
        <begin position="237"/>
        <end position="256"/>
    </location>
</feature>
<feature type="transmembrane region" description="Helical" evidence="2">
    <location>
        <begin position="297"/>
        <end position="314"/>
    </location>
</feature>
<name>A0ABS3RU34_9ACTN</name>
<protein>
    <recommendedName>
        <fullName evidence="5">Integral membrane protein</fullName>
    </recommendedName>
</protein>
<organism evidence="3 4">
    <name type="scientific">Actinomadura violacea</name>
    <dbReference type="NCBI Taxonomy" id="2819934"/>
    <lineage>
        <taxon>Bacteria</taxon>
        <taxon>Bacillati</taxon>
        <taxon>Actinomycetota</taxon>
        <taxon>Actinomycetes</taxon>
        <taxon>Streptosporangiales</taxon>
        <taxon>Thermomonosporaceae</taxon>
        <taxon>Actinomadura</taxon>
    </lineage>
</organism>
<feature type="transmembrane region" description="Helical" evidence="2">
    <location>
        <begin position="71"/>
        <end position="93"/>
    </location>
</feature>
<dbReference type="RefSeq" id="WP_208243681.1">
    <property type="nucleotide sequence ID" value="NZ_JAGEPF010000013.1"/>
</dbReference>
<evidence type="ECO:0000256" key="1">
    <source>
        <dbReference type="SAM" id="MobiDB-lite"/>
    </source>
</evidence>
<feature type="compositionally biased region" description="Basic residues" evidence="1">
    <location>
        <begin position="424"/>
        <end position="440"/>
    </location>
</feature>
<accession>A0ABS3RU34</accession>
<feature type="transmembrane region" description="Helical" evidence="2">
    <location>
        <begin position="175"/>
        <end position="194"/>
    </location>
</feature>
<comment type="caution">
    <text evidence="3">The sequence shown here is derived from an EMBL/GenBank/DDBJ whole genome shotgun (WGS) entry which is preliminary data.</text>
</comment>
<keyword evidence="2" id="KW-0472">Membrane</keyword>
<keyword evidence="4" id="KW-1185">Reference proteome</keyword>
<feature type="compositionally biased region" description="Basic residues" evidence="1">
    <location>
        <begin position="408"/>
        <end position="417"/>
    </location>
</feature>
<feature type="region of interest" description="Disordered" evidence="1">
    <location>
        <begin position="1"/>
        <end position="23"/>
    </location>
</feature>
<keyword evidence="2" id="KW-1133">Transmembrane helix</keyword>
<feature type="transmembrane region" description="Helical" evidence="2">
    <location>
        <begin position="28"/>
        <end position="51"/>
    </location>
</feature>
<feature type="transmembrane region" description="Helical" evidence="2">
    <location>
        <begin position="350"/>
        <end position="369"/>
    </location>
</feature>
<evidence type="ECO:0000313" key="3">
    <source>
        <dbReference type="EMBL" id="MBO2460282.1"/>
    </source>
</evidence>
<feature type="region of interest" description="Disordered" evidence="1">
    <location>
        <begin position="376"/>
        <end position="440"/>
    </location>
</feature>
<feature type="transmembrane region" description="Helical" evidence="2">
    <location>
        <begin position="148"/>
        <end position="169"/>
    </location>
</feature>
<feature type="transmembrane region" description="Helical" evidence="2">
    <location>
        <begin position="326"/>
        <end position="344"/>
    </location>
</feature>
<evidence type="ECO:0008006" key="5">
    <source>
        <dbReference type="Google" id="ProtNLM"/>
    </source>
</evidence>
<evidence type="ECO:0000313" key="4">
    <source>
        <dbReference type="Proteomes" id="UP000680206"/>
    </source>
</evidence>
<proteinExistence type="predicted"/>
<reference evidence="3 4" key="1">
    <citation type="submission" date="2021-03" db="EMBL/GenBank/DDBJ databases">
        <title>Actinomadura violae sp. nov., isolated from lichen in Thailand.</title>
        <authorList>
            <person name="Kanchanasin P."/>
            <person name="Saeng-In P."/>
            <person name="Phongsopitanun W."/>
            <person name="Yuki M."/>
            <person name="Kudo T."/>
            <person name="Ohkuma M."/>
            <person name="Tanasupawat S."/>
        </authorList>
    </citation>
    <scope>NUCLEOTIDE SEQUENCE [LARGE SCALE GENOMIC DNA]</scope>
    <source>
        <strain evidence="3 4">LCR2-06</strain>
    </source>
</reference>
<sequence length="440" mass="47197">MNNKENRKTGGGGPAPGEPARTRGSRNWLVATIAGSLWLLVAAVAHVAGAVSQRSATAVMQPLTADHQVTAIQATTLTYLVSAPIYWGLLAVGRKRLGEARLRDAAPPTETAEKRDRWLSRLPRAVRWFPPAHRLLSRLVEWEKKHRWVLTVLPFLVGFVGANILAQFYAARLPFSTGNAITTFGPITLGLVLVWRTKKESTRLRKDRDRALKLFLTLFPAAGAAMMIPWGQHIDGAGVLAALGGAVCSTLMVSSSKDMADAKIALKGTGLPMAVGLVLGAPSLITVPWGWEVGRHAIIGGLLVIAGAVLYWLAQGPLRLPKRLAGALAANGPALSGLVGLTVLNQALGLLSLIGIGTILVGSLLNAALTGSPEERAKELARYGNKAPDEEPKAHHPTPDKSVARTRSASRRARRRPPSWSAQVRKRKAQARTAKRRRKP</sequence>
<feature type="transmembrane region" description="Helical" evidence="2">
    <location>
        <begin position="268"/>
        <end position="291"/>
    </location>
</feature>
<dbReference type="EMBL" id="JAGEPF010000013">
    <property type="protein sequence ID" value="MBO2460282.1"/>
    <property type="molecule type" value="Genomic_DNA"/>
</dbReference>
<gene>
    <name evidence="3" type="ORF">J4709_22115</name>
</gene>
<feature type="transmembrane region" description="Helical" evidence="2">
    <location>
        <begin position="214"/>
        <end position="231"/>
    </location>
</feature>
<keyword evidence="2" id="KW-0812">Transmembrane</keyword>
<evidence type="ECO:0000256" key="2">
    <source>
        <dbReference type="SAM" id="Phobius"/>
    </source>
</evidence>
<dbReference type="Proteomes" id="UP000680206">
    <property type="component" value="Unassembled WGS sequence"/>
</dbReference>